<dbReference type="Proteomes" id="UP000700596">
    <property type="component" value="Unassembled WGS sequence"/>
</dbReference>
<keyword evidence="3" id="KW-1185">Reference proteome</keyword>
<dbReference type="Gene3D" id="2.60.40.640">
    <property type="match status" value="1"/>
</dbReference>
<evidence type="ECO:0000313" key="2">
    <source>
        <dbReference type="EMBL" id="KAH7132228.1"/>
    </source>
</evidence>
<sequence length="482" mass="54406">MYLSLLKVSYRHTSIIILAHLNQHQYHDDDDDDDDKMGFFRAKQTPQGPLPLISIDLAKPGNALFNPDHRVVYKPNDLVSGTVFLNTPIAIQPQAIEVSLWGESRTWIRYDDSNTNSNGNKTSSYKHYRDNAPLFTVTLNLLEKPRQLISGESYTFPFQFRMPEGTNNSRADVYKDPNDIRWTTLPHHLPPTFFFGSSPSSPDNASISYGVTARLICPGTGTGPQNQDAITTSQELIFQPLNPHAHLLSPSAPLSLCPHTKPFILQSSVLTGQNPSTLGFRQRMHDRFSSSTPKLDFEFGIQIPDLLASGTEFRFLTSFRVLNKCEKVVQIPAVKFKILKLELRDITFFRAPRDWNCRDDIDGTAYADGRTHAPTHASGWIGQEDIVYREKKTVLNALPSDAVVVELDEENIAGEKDEKKTQQKDYVDCWFSSRIPGFTPPSFTSFAVSRLYRVKVRARIECGDKKFEYEAEGHVRGMGSCV</sequence>
<dbReference type="OrthoDB" id="3892815at2759"/>
<proteinExistence type="predicted"/>
<feature type="domain" description="Arrestin-like N-terminal" evidence="1">
    <location>
        <begin position="70"/>
        <end position="165"/>
    </location>
</feature>
<gene>
    <name evidence="2" type="ORF">B0J11DRAFT_577158</name>
</gene>
<evidence type="ECO:0000313" key="3">
    <source>
        <dbReference type="Proteomes" id="UP000700596"/>
    </source>
</evidence>
<accession>A0A9P9IR95</accession>
<dbReference type="InterPro" id="IPR014752">
    <property type="entry name" value="Arrestin-like_C"/>
</dbReference>
<organism evidence="2 3">
    <name type="scientific">Dendryphion nanum</name>
    <dbReference type="NCBI Taxonomy" id="256645"/>
    <lineage>
        <taxon>Eukaryota</taxon>
        <taxon>Fungi</taxon>
        <taxon>Dikarya</taxon>
        <taxon>Ascomycota</taxon>
        <taxon>Pezizomycotina</taxon>
        <taxon>Dothideomycetes</taxon>
        <taxon>Pleosporomycetidae</taxon>
        <taxon>Pleosporales</taxon>
        <taxon>Torulaceae</taxon>
        <taxon>Dendryphion</taxon>
    </lineage>
</organism>
<evidence type="ECO:0000259" key="1">
    <source>
        <dbReference type="Pfam" id="PF00339"/>
    </source>
</evidence>
<protein>
    <recommendedName>
        <fullName evidence="1">Arrestin-like N-terminal domain-containing protein</fullName>
    </recommendedName>
</protein>
<name>A0A9P9IR95_9PLEO</name>
<reference evidence="2" key="1">
    <citation type="journal article" date="2021" name="Nat. Commun.">
        <title>Genetic determinants of endophytism in the Arabidopsis root mycobiome.</title>
        <authorList>
            <person name="Mesny F."/>
            <person name="Miyauchi S."/>
            <person name="Thiergart T."/>
            <person name="Pickel B."/>
            <person name="Atanasova L."/>
            <person name="Karlsson M."/>
            <person name="Huettel B."/>
            <person name="Barry K.W."/>
            <person name="Haridas S."/>
            <person name="Chen C."/>
            <person name="Bauer D."/>
            <person name="Andreopoulos W."/>
            <person name="Pangilinan J."/>
            <person name="LaButti K."/>
            <person name="Riley R."/>
            <person name="Lipzen A."/>
            <person name="Clum A."/>
            <person name="Drula E."/>
            <person name="Henrissat B."/>
            <person name="Kohler A."/>
            <person name="Grigoriev I.V."/>
            <person name="Martin F.M."/>
            <person name="Hacquard S."/>
        </authorList>
    </citation>
    <scope>NUCLEOTIDE SEQUENCE</scope>
    <source>
        <strain evidence="2">MPI-CAGE-CH-0243</strain>
    </source>
</reference>
<dbReference type="Pfam" id="PF00339">
    <property type="entry name" value="Arrestin_N"/>
    <property type="match status" value="1"/>
</dbReference>
<comment type="caution">
    <text evidence="2">The sequence shown here is derived from an EMBL/GenBank/DDBJ whole genome shotgun (WGS) entry which is preliminary data.</text>
</comment>
<dbReference type="AlphaFoldDB" id="A0A9P9IR95"/>
<dbReference type="EMBL" id="JAGMWT010000003">
    <property type="protein sequence ID" value="KAH7132228.1"/>
    <property type="molecule type" value="Genomic_DNA"/>
</dbReference>
<dbReference type="InterPro" id="IPR011021">
    <property type="entry name" value="Arrestin-like_N"/>
</dbReference>